<organism evidence="1 2">
    <name type="scientific">Bathymodiolus azoricus thioautotrophic gill symbiont</name>
    <dbReference type="NCBI Taxonomy" id="235205"/>
    <lineage>
        <taxon>Bacteria</taxon>
        <taxon>Pseudomonadati</taxon>
        <taxon>Pseudomonadota</taxon>
        <taxon>Gammaproteobacteria</taxon>
        <taxon>sulfur-oxidizing symbionts</taxon>
    </lineage>
</organism>
<dbReference type="EMBL" id="CAESAP020000203">
    <property type="protein sequence ID" value="CAB5501941.1"/>
    <property type="molecule type" value="Genomic_DNA"/>
</dbReference>
<protein>
    <submittedName>
        <fullName evidence="1">Uncharacterized protein</fullName>
    </submittedName>
</protein>
<gene>
    <name evidence="1" type="ORF">AZO1586R_1347</name>
</gene>
<comment type="caution">
    <text evidence="1">The sequence shown here is derived from an EMBL/GenBank/DDBJ whole genome shotgun (WGS) entry which is preliminary data.</text>
</comment>
<proteinExistence type="predicted"/>
<name>A0ACA8ZRK8_9GAMM</name>
<dbReference type="Proteomes" id="UP000635628">
    <property type="component" value="Unassembled WGS sequence"/>
</dbReference>
<evidence type="ECO:0000313" key="2">
    <source>
        <dbReference type="Proteomes" id="UP000635628"/>
    </source>
</evidence>
<sequence>MTTNTNNQAKQQAINALEKVYINPASLVSYRSSGFVLIVATSIEQAHSIASQLGTDFTLYYLLRNQTGENNNNITYGNLTSIGGYLGSFEISAQVNNENKILMAEGKYFDIVLDLIGEVKTAVVPPFGYYTLNENTNNIKEVLAEVNQLIGMLDKPKFLNLDTSLCVHSRNKTDLCQRCIDACPADAIRSNGDHVEANINLCHGCGGCSSACPTGAISYAYPTIDDQAKKMHSLMDAYLSAGGTSAKILFHSAGNLTLLPDIAENILPIALEEIGCLGLESFLYAFCLGAESVIVHCANEPTQTLQALDKQTNLTHKILSSLGYNFNTSFVQLVEENSKISDGITPLSNTIGMIDLYNKRMRIFAMIDFLYHRLNKNTLSQCDFTVDDDAYFGEVLIDKKLCTLCMACTSVCPTESLSSGNINTPVINFQESLCVQCGLCVKSCPENAMQLNARLVFNDQRRSDKRILNQDEPFKCIDCGKVFGSTQVVKKMMEKLKGHSMFTGNKLTNLEKCEDCRVKALFK</sequence>
<evidence type="ECO:0000313" key="1">
    <source>
        <dbReference type="EMBL" id="CAB5501941.1"/>
    </source>
</evidence>
<reference evidence="1" key="1">
    <citation type="submission" date="2020-05" db="EMBL/GenBank/DDBJ databases">
        <authorList>
            <person name="Petersen J."/>
            <person name="Sayavedra L."/>
        </authorList>
    </citation>
    <scope>NUCLEOTIDE SEQUENCE</scope>
    <source>
        <strain evidence="1">B azoricus SOX Menez Gwen</strain>
    </source>
</reference>
<accession>A0ACA8ZRK8</accession>
<keyword evidence="2" id="KW-1185">Reference proteome</keyword>